<feature type="domain" description="Lsm14-like N-terminal" evidence="1">
    <location>
        <begin position="3"/>
        <end position="59"/>
    </location>
</feature>
<organism evidence="2 3">
    <name type="scientific">Paramecium sonneborni</name>
    <dbReference type="NCBI Taxonomy" id="65129"/>
    <lineage>
        <taxon>Eukaryota</taxon>
        <taxon>Sar</taxon>
        <taxon>Alveolata</taxon>
        <taxon>Ciliophora</taxon>
        <taxon>Intramacronucleata</taxon>
        <taxon>Oligohymenophorea</taxon>
        <taxon>Peniculida</taxon>
        <taxon>Parameciidae</taxon>
        <taxon>Paramecium</taxon>
    </lineage>
</organism>
<gene>
    <name evidence="2" type="ORF">PSON_ATCC_30995.1.T0330079</name>
</gene>
<protein>
    <recommendedName>
        <fullName evidence="1">Lsm14-like N-terminal domain-containing protein</fullName>
    </recommendedName>
</protein>
<proteinExistence type="predicted"/>
<dbReference type="OrthoDB" id="284758at2759"/>
<evidence type="ECO:0000313" key="3">
    <source>
        <dbReference type="Proteomes" id="UP000692954"/>
    </source>
</evidence>
<dbReference type="InterPro" id="IPR025609">
    <property type="entry name" value="Lsm14-like_N"/>
</dbReference>
<dbReference type="AlphaFoldDB" id="A0A8S1MJ11"/>
<dbReference type="Pfam" id="PF12701">
    <property type="entry name" value="LSM14"/>
    <property type="match status" value="1"/>
</dbReference>
<sequence>MITINIETPNHTRYQGLLYKIDTTENTILLHSVINYGKSQRPIKQIISDNKKHNYFIQFPLEYVKTDTIITTNNGNSYKAQLQKIDTYTKFPIFQNIQLVSKQCQDSEKINIDFKSHRVISINQKQQIKMKQSVYNQNKSVDLKQSYPPCLTNNYRQLAKFKEFTEQIGCRPKLK</sequence>
<keyword evidence="3" id="KW-1185">Reference proteome</keyword>
<dbReference type="EMBL" id="CAJJDN010000033">
    <property type="protein sequence ID" value="CAD8075144.1"/>
    <property type="molecule type" value="Genomic_DNA"/>
</dbReference>
<accession>A0A8S1MJ11</accession>
<evidence type="ECO:0000313" key="2">
    <source>
        <dbReference type="EMBL" id="CAD8075144.1"/>
    </source>
</evidence>
<evidence type="ECO:0000259" key="1">
    <source>
        <dbReference type="Pfam" id="PF12701"/>
    </source>
</evidence>
<name>A0A8S1MJ11_9CILI</name>
<comment type="caution">
    <text evidence="2">The sequence shown here is derived from an EMBL/GenBank/DDBJ whole genome shotgun (WGS) entry which is preliminary data.</text>
</comment>
<dbReference type="Proteomes" id="UP000692954">
    <property type="component" value="Unassembled WGS sequence"/>
</dbReference>
<reference evidence="2" key="1">
    <citation type="submission" date="2021-01" db="EMBL/GenBank/DDBJ databases">
        <authorList>
            <consortium name="Genoscope - CEA"/>
            <person name="William W."/>
        </authorList>
    </citation>
    <scope>NUCLEOTIDE SEQUENCE</scope>
</reference>